<evidence type="ECO:0000259" key="4">
    <source>
        <dbReference type="PROSITE" id="PS01124"/>
    </source>
</evidence>
<dbReference type="eggNOG" id="COG2207">
    <property type="taxonomic scope" value="Bacteria"/>
</dbReference>
<dbReference type="AlphaFoldDB" id="C0BZD6"/>
<dbReference type="InterPro" id="IPR050204">
    <property type="entry name" value="AraC_XylS_family_regulators"/>
</dbReference>
<evidence type="ECO:0000313" key="6">
    <source>
        <dbReference type="Proteomes" id="UP000004893"/>
    </source>
</evidence>
<reference evidence="5" key="2">
    <citation type="submission" date="2013-06" db="EMBL/GenBank/DDBJ databases">
        <title>Draft genome sequence of Clostridium hylemonae (DSM 15053).</title>
        <authorList>
            <person name="Sudarsanam P."/>
            <person name="Ley R."/>
            <person name="Guruge J."/>
            <person name="Turnbaugh P.J."/>
            <person name="Mahowald M."/>
            <person name="Liep D."/>
            <person name="Gordon J."/>
        </authorList>
    </citation>
    <scope>NUCLEOTIDE SEQUENCE</scope>
    <source>
        <strain evidence="5">DSM 15053</strain>
    </source>
</reference>
<dbReference type="Pfam" id="PF12833">
    <property type="entry name" value="HTH_18"/>
    <property type="match status" value="1"/>
</dbReference>
<keyword evidence="6" id="KW-1185">Reference proteome</keyword>
<dbReference type="InterPro" id="IPR009057">
    <property type="entry name" value="Homeodomain-like_sf"/>
</dbReference>
<keyword evidence="3" id="KW-0804">Transcription</keyword>
<dbReference type="SMART" id="SM00342">
    <property type="entry name" value="HTH_ARAC"/>
    <property type="match status" value="1"/>
</dbReference>
<gene>
    <name evidence="5" type="ORF">CLOHYLEM_05176</name>
</gene>
<feature type="domain" description="HTH araC/xylS-type" evidence="4">
    <location>
        <begin position="109"/>
        <end position="210"/>
    </location>
</feature>
<evidence type="ECO:0000313" key="5">
    <source>
        <dbReference type="EMBL" id="EEG74514.1"/>
    </source>
</evidence>
<name>C0BZD6_9FIRM</name>
<dbReference type="InterPro" id="IPR018060">
    <property type="entry name" value="HTH_AraC"/>
</dbReference>
<proteinExistence type="predicted"/>
<dbReference type="SUPFAM" id="SSF46689">
    <property type="entry name" value="Homeodomain-like"/>
    <property type="match status" value="1"/>
</dbReference>
<accession>C0BZD6</accession>
<dbReference type="Proteomes" id="UP000004893">
    <property type="component" value="Unassembled WGS sequence"/>
</dbReference>
<keyword evidence="1" id="KW-0805">Transcription regulation</keyword>
<dbReference type="GO" id="GO:0003700">
    <property type="term" value="F:DNA-binding transcription factor activity"/>
    <property type="evidence" value="ECO:0007669"/>
    <property type="project" value="InterPro"/>
</dbReference>
<evidence type="ECO:0000256" key="2">
    <source>
        <dbReference type="ARBA" id="ARBA00023125"/>
    </source>
</evidence>
<keyword evidence="2" id="KW-0238">DNA-binding</keyword>
<dbReference type="EMBL" id="ABYI02000019">
    <property type="protein sequence ID" value="EEG74514.1"/>
    <property type="molecule type" value="Genomic_DNA"/>
</dbReference>
<protein>
    <submittedName>
        <fullName evidence="5">Transcriptional regulator, AraC family</fullName>
    </submittedName>
</protein>
<reference evidence="5" key="1">
    <citation type="submission" date="2009-02" db="EMBL/GenBank/DDBJ databases">
        <authorList>
            <person name="Fulton L."/>
            <person name="Clifton S."/>
            <person name="Fulton B."/>
            <person name="Xu J."/>
            <person name="Minx P."/>
            <person name="Pepin K.H."/>
            <person name="Johnson M."/>
            <person name="Bhonagiri V."/>
            <person name="Nash W.E."/>
            <person name="Mardis E.R."/>
            <person name="Wilson R.K."/>
        </authorList>
    </citation>
    <scope>NUCLEOTIDE SEQUENCE [LARGE SCALE GENOMIC DNA]</scope>
    <source>
        <strain evidence="5">DSM 15053</strain>
    </source>
</reference>
<dbReference type="GO" id="GO:0043565">
    <property type="term" value="F:sequence-specific DNA binding"/>
    <property type="evidence" value="ECO:0007669"/>
    <property type="project" value="InterPro"/>
</dbReference>
<dbReference type="Gene3D" id="1.10.10.60">
    <property type="entry name" value="Homeodomain-like"/>
    <property type="match status" value="1"/>
</dbReference>
<evidence type="ECO:0000256" key="3">
    <source>
        <dbReference type="ARBA" id="ARBA00023163"/>
    </source>
</evidence>
<dbReference type="STRING" id="553973.CLOHYLEM_05176"/>
<organism evidence="5 6">
    <name type="scientific">[Clostridium] hylemonae DSM 15053</name>
    <dbReference type="NCBI Taxonomy" id="553973"/>
    <lineage>
        <taxon>Bacteria</taxon>
        <taxon>Bacillati</taxon>
        <taxon>Bacillota</taxon>
        <taxon>Clostridia</taxon>
        <taxon>Lachnospirales</taxon>
        <taxon>Lachnospiraceae</taxon>
    </lineage>
</organism>
<comment type="caution">
    <text evidence="5">The sequence shown here is derived from an EMBL/GenBank/DDBJ whole genome shotgun (WGS) entry which is preliminary data.</text>
</comment>
<dbReference type="PANTHER" id="PTHR46796">
    <property type="entry name" value="HTH-TYPE TRANSCRIPTIONAL ACTIVATOR RHAS-RELATED"/>
    <property type="match status" value="1"/>
</dbReference>
<evidence type="ECO:0000256" key="1">
    <source>
        <dbReference type="ARBA" id="ARBA00023015"/>
    </source>
</evidence>
<dbReference type="PROSITE" id="PS01124">
    <property type="entry name" value="HTH_ARAC_FAMILY_2"/>
    <property type="match status" value="1"/>
</dbReference>
<sequence>MDIIIDMNYTKQTVKSMLYGIQDDTVMVGQGKEKETVLRFAVRFPFWAVRRFLKLDMNGLCNQALDLELLMPGCNTEFEKLLYCRSLEELIACMETYLLGIFQPEGYNPNLYNSIEYLLRSKGRARVSDICGYSAVSQRQMERMFKQEVGISIKRTASLVRYQNVWREVILKEHFNVQEAVERYGYADQSHLLNEFKRFHGLWPSQARLEALESR</sequence>
<dbReference type="HOGENOM" id="CLU_066193_4_1_9"/>
<dbReference type="PANTHER" id="PTHR46796:SF13">
    <property type="entry name" value="HTH-TYPE TRANSCRIPTIONAL ACTIVATOR RHAS"/>
    <property type="match status" value="1"/>
</dbReference>